<reference evidence="3" key="1">
    <citation type="submission" date="2020-05" db="EMBL/GenBank/DDBJ databases">
        <title>Frigoriglobus tundricola gen. nov., sp. nov., a psychrotolerant cellulolytic planctomycete of the family Gemmataceae with two divergent copies of 16S rRNA gene.</title>
        <authorList>
            <person name="Kulichevskaya I.S."/>
            <person name="Ivanova A.A."/>
            <person name="Naumoff D.G."/>
            <person name="Beletsky A.V."/>
            <person name="Rijpstra W.I.C."/>
            <person name="Sinninghe Damste J.S."/>
            <person name="Mardanov A.V."/>
            <person name="Ravin N.V."/>
            <person name="Dedysh S.N."/>
        </authorList>
    </citation>
    <scope>NUCLEOTIDE SEQUENCE [LARGE SCALE GENOMIC DNA]</scope>
    <source>
        <strain evidence="3">PL17</strain>
    </source>
</reference>
<organism evidence="2 3">
    <name type="scientific">Frigoriglobus tundricola</name>
    <dbReference type="NCBI Taxonomy" id="2774151"/>
    <lineage>
        <taxon>Bacteria</taxon>
        <taxon>Pseudomonadati</taxon>
        <taxon>Planctomycetota</taxon>
        <taxon>Planctomycetia</taxon>
        <taxon>Gemmatales</taxon>
        <taxon>Gemmataceae</taxon>
        <taxon>Frigoriglobus</taxon>
    </lineage>
</organism>
<dbReference type="Pfam" id="PF21189">
    <property type="entry name" value="PHA02142"/>
    <property type="match status" value="1"/>
</dbReference>
<accession>A0A6M5Z2R0</accession>
<keyword evidence="3" id="KW-1185">Reference proteome</keyword>
<dbReference type="AlphaFoldDB" id="A0A6M5Z2R0"/>
<dbReference type="EMBL" id="CP053452">
    <property type="protein sequence ID" value="QJW99482.1"/>
    <property type="molecule type" value="Genomic_DNA"/>
</dbReference>
<dbReference type="Gene3D" id="3.30.470.30">
    <property type="entry name" value="DNA ligase/mRNA capping enzyme"/>
    <property type="match status" value="1"/>
</dbReference>
<feature type="domain" description="RNA ligase" evidence="1">
    <location>
        <begin position="170"/>
        <end position="341"/>
    </location>
</feature>
<dbReference type="InterPro" id="IPR012646">
    <property type="entry name" value="RNA_ligase_DRB0094"/>
</dbReference>
<dbReference type="Pfam" id="PF09414">
    <property type="entry name" value="RNA_ligase"/>
    <property type="match status" value="1"/>
</dbReference>
<evidence type="ECO:0000313" key="2">
    <source>
        <dbReference type="EMBL" id="QJW99482.1"/>
    </source>
</evidence>
<proteinExistence type="predicted"/>
<name>A0A6M5Z2R0_9BACT</name>
<evidence type="ECO:0000313" key="3">
    <source>
        <dbReference type="Proteomes" id="UP000503447"/>
    </source>
</evidence>
<dbReference type="Proteomes" id="UP000503447">
    <property type="component" value="Chromosome"/>
</dbReference>
<sequence>MRKLASIQTVNTAEPIPNADAIEKIRVLGWWVVVKKGEFRTGDRVVYCEIDSLLPEVEAFEFLRPNCYKPAQVGATGSVVMPAGFRIKTIKLRGQVSQGICFPLSALPPGTAQDEDADVTDALGVRKWEPPQTVGTGGRVKGSFPGFLPKTDETRVQVLEKVIARHRGLTFFVTEKLDGTSFTAFVRAGEFGVCSRNMLLDTTDEASVLGRVAKQLGLEERLRALAAARGHDVAVQGEVIGPGVQQNKYGLKEVALRVFNVFDVTSYRFLDHADMLAAVAELGLEPVPQLGTIVLNHSVDELVALSEGVSVLNAKAQREGIVLRPLNEVEDDYLGRLSFKAINPKFLLKYDE</sequence>
<dbReference type="KEGG" id="ftj:FTUN_7094"/>
<gene>
    <name evidence="2" type="ORF">FTUN_7094</name>
</gene>
<dbReference type="RefSeq" id="WP_171474441.1">
    <property type="nucleotide sequence ID" value="NZ_CP053452.2"/>
</dbReference>
<dbReference type="NCBIfam" id="TIGR02306">
    <property type="entry name" value="RNA_lig_DRB0094"/>
    <property type="match status" value="1"/>
</dbReference>
<evidence type="ECO:0000259" key="1">
    <source>
        <dbReference type="Pfam" id="PF09414"/>
    </source>
</evidence>
<protein>
    <submittedName>
        <fullName evidence="2">Phage protein</fullName>
    </submittedName>
</protein>
<dbReference type="InterPro" id="IPR021122">
    <property type="entry name" value="RNA_ligase_dom_REL/Rnl2"/>
</dbReference>
<dbReference type="SUPFAM" id="SSF56091">
    <property type="entry name" value="DNA ligase/mRNA capping enzyme, catalytic domain"/>
    <property type="match status" value="1"/>
</dbReference>